<feature type="chain" id="PRO_5029658260" description="Glycine-rich protein" evidence="2">
    <location>
        <begin position="22"/>
        <end position="95"/>
    </location>
</feature>
<accession>A0A7J0E6G5</accession>
<proteinExistence type="predicted"/>
<evidence type="ECO:0008006" key="5">
    <source>
        <dbReference type="Google" id="ProtNLM"/>
    </source>
</evidence>
<reference evidence="3 4" key="1">
    <citation type="submission" date="2019-07" db="EMBL/GenBank/DDBJ databases">
        <title>De Novo Assembly of kiwifruit Actinidia rufa.</title>
        <authorList>
            <person name="Sugita-Konishi S."/>
            <person name="Sato K."/>
            <person name="Mori E."/>
            <person name="Abe Y."/>
            <person name="Kisaki G."/>
            <person name="Hamano K."/>
            <person name="Suezawa K."/>
            <person name="Otani M."/>
            <person name="Fukuda T."/>
            <person name="Manabe T."/>
            <person name="Gomi K."/>
            <person name="Tabuchi M."/>
            <person name="Akimitsu K."/>
            <person name="Kataoka I."/>
        </authorList>
    </citation>
    <scope>NUCLEOTIDE SEQUENCE [LARGE SCALE GENOMIC DNA]</scope>
    <source>
        <strain evidence="4">cv. Fuchu</strain>
    </source>
</reference>
<evidence type="ECO:0000313" key="4">
    <source>
        <dbReference type="Proteomes" id="UP000585474"/>
    </source>
</evidence>
<evidence type="ECO:0000313" key="3">
    <source>
        <dbReference type="EMBL" id="GFY82010.1"/>
    </source>
</evidence>
<evidence type="ECO:0000256" key="1">
    <source>
        <dbReference type="SAM" id="MobiDB-lite"/>
    </source>
</evidence>
<dbReference type="EMBL" id="BJWL01000002">
    <property type="protein sequence ID" value="GFY82010.1"/>
    <property type="molecule type" value="Genomic_DNA"/>
</dbReference>
<evidence type="ECO:0000256" key="2">
    <source>
        <dbReference type="SAM" id="SignalP"/>
    </source>
</evidence>
<feature type="region of interest" description="Disordered" evidence="1">
    <location>
        <begin position="65"/>
        <end position="95"/>
    </location>
</feature>
<dbReference type="Proteomes" id="UP000585474">
    <property type="component" value="Unassembled WGS sequence"/>
</dbReference>
<keyword evidence="2" id="KW-0732">Signal</keyword>
<feature type="signal peptide" evidence="2">
    <location>
        <begin position="1"/>
        <end position="21"/>
    </location>
</feature>
<dbReference type="AlphaFoldDB" id="A0A7J0E6G5"/>
<sequence length="95" mass="9907">MKPNVYFTLILFCLLSSSSWAYNPSGGGGGGSGWKKDGVTRGVFGKRWSSWRWIWVRVGVGSGGGAGGGSGAGSGRPGGYENRLPSVSKDRNKHG</sequence>
<feature type="compositionally biased region" description="Gly residues" evidence="1">
    <location>
        <begin position="65"/>
        <end position="78"/>
    </location>
</feature>
<protein>
    <recommendedName>
        <fullName evidence="5">Glycine-rich protein</fullName>
    </recommendedName>
</protein>
<keyword evidence="4" id="KW-1185">Reference proteome</keyword>
<organism evidence="3 4">
    <name type="scientific">Actinidia rufa</name>
    <dbReference type="NCBI Taxonomy" id="165716"/>
    <lineage>
        <taxon>Eukaryota</taxon>
        <taxon>Viridiplantae</taxon>
        <taxon>Streptophyta</taxon>
        <taxon>Embryophyta</taxon>
        <taxon>Tracheophyta</taxon>
        <taxon>Spermatophyta</taxon>
        <taxon>Magnoliopsida</taxon>
        <taxon>eudicotyledons</taxon>
        <taxon>Gunneridae</taxon>
        <taxon>Pentapetalae</taxon>
        <taxon>asterids</taxon>
        <taxon>Ericales</taxon>
        <taxon>Actinidiaceae</taxon>
        <taxon>Actinidia</taxon>
    </lineage>
</organism>
<comment type="caution">
    <text evidence="3">The sequence shown here is derived from an EMBL/GenBank/DDBJ whole genome shotgun (WGS) entry which is preliminary data.</text>
</comment>
<gene>
    <name evidence="3" type="ORF">Acr_02g0002500</name>
</gene>
<name>A0A7J0E6G5_9ERIC</name>